<dbReference type="Proteomes" id="UP001153620">
    <property type="component" value="Chromosome 3"/>
</dbReference>
<sequence>MHRSAEHDICHLRARWRENRTIFNTPNPRLMNVSLLRDNKLLHGGERRGSRISVRMPSRQPSMASLRPHSPNASIGSRRGSRNSSSASATSMRSTRSSFAIHHDRGHRASCISDHHANGHVVVSNPSQLMAVNQQQHLQHQQQAQRRRSSIHQSVIQHAQIAPQQQPPVQIQPAQEEEEQQQNVIQDVKVEITEVKP</sequence>
<evidence type="ECO:0000313" key="2">
    <source>
        <dbReference type="EMBL" id="CAG9807735.1"/>
    </source>
</evidence>
<accession>A0A9N9S356</accession>
<organism evidence="2 3">
    <name type="scientific">Chironomus riparius</name>
    <dbReference type="NCBI Taxonomy" id="315576"/>
    <lineage>
        <taxon>Eukaryota</taxon>
        <taxon>Metazoa</taxon>
        <taxon>Ecdysozoa</taxon>
        <taxon>Arthropoda</taxon>
        <taxon>Hexapoda</taxon>
        <taxon>Insecta</taxon>
        <taxon>Pterygota</taxon>
        <taxon>Neoptera</taxon>
        <taxon>Endopterygota</taxon>
        <taxon>Diptera</taxon>
        <taxon>Nematocera</taxon>
        <taxon>Chironomoidea</taxon>
        <taxon>Chironomidae</taxon>
        <taxon>Chironominae</taxon>
        <taxon>Chironomus</taxon>
    </lineage>
</organism>
<proteinExistence type="predicted"/>
<keyword evidence="3" id="KW-1185">Reference proteome</keyword>
<feature type="region of interest" description="Disordered" evidence="1">
    <location>
        <begin position="160"/>
        <end position="185"/>
    </location>
</feature>
<gene>
    <name evidence="2" type="ORF">CHIRRI_LOCUS10581</name>
</gene>
<feature type="region of interest" description="Disordered" evidence="1">
    <location>
        <begin position="42"/>
        <end position="97"/>
    </location>
</feature>
<feature type="compositionally biased region" description="Low complexity" evidence="1">
    <location>
        <begin position="160"/>
        <end position="174"/>
    </location>
</feature>
<reference evidence="2" key="1">
    <citation type="submission" date="2022-01" db="EMBL/GenBank/DDBJ databases">
        <authorList>
            <person name="King R."/>
        </authorList>
    </citation>
    <scope>NUCLEOTIDE SEQUENCE</scope>
</reference>
<dbReference type="OrthoDB" id="6610549at2759"/>
<dbReference type="AlphaFoldDB" id="A0A9N9S356"/>
<feature type="compositionally biased region" description="Low complexity" evidence="1">
    <location>
        <begin position="72"/>
        <end position="97"/>
    </location>
</feature>
<reference evidence="2" key="2">
    <citation type="submission" date="2022-10" db="EMBL/GenBank/DDBJ databases">
        <authorList>
            <consortium name="ENA_rothamsted_submissions"/>
            <consortium name="culmorum"/>
            <person name="King R."/>
        </authorList>
    </citation>
    <scope>NUCLEOTIDE SEQUENCE</scope>
</reference>
<protein>
    <submittedName>
        <fullName evidence="2">Uncharacterized protein</fullName>
    </submittedName>
</protein>
<evidence type="ECO:0000256" key="1">
    <source>
        <dbReference type="SAM" id="MobiDB-lite"/>
    </source>
</evidence>
<name>A0A9N9S356_9DIPT</name>
<evidence type="ECO:0000313" key="3">
    <source>
        <dbReference type="Proteomes" id="UP001153620"/>
    </source>
</evidence>
<dbReference type="EMBL" id="OU895879">
    <property type="protein sequence ID" value="CAG9807735.1"/>
    <property type="molecule type" value="Genomic_DNA"/>
</dbReference>